<reference evidence="1" key="1">
    <citation type="journal article" date="2021" name="Proc. Natl. Acad. Sci. U.S.A.">
        <title>A Catalog of Tens of Thousands of Viruses from Human Metagenomes Reveals Hidden Associations with Chronic Diseases.</title>
        <authorList>
            <person name="Tisza M.J."/>
            <person name="Buck C.B."/>
        </authorList>
    </citation>
    <scope>NUCLEOTIDE SEQUENCE</scope>
    <source>
        <strain evidence="1">CtXjW8</strain>
    </source>
</reference>
<protein>
    <submittedName>
        <fullName evidence="1">Distal tail protein</fullName>
    </submittedName>
</protein>
<sequence>MLQGAQIGNIHTLKDLGLYMKVGSPTISGAEPETMLVNVPGSDFMLDLSRALDGEVHYKQRTIKMELLCKAKKSQWSTIQSALENALQGQWLRCVFDEDSTWYWLGLWRVDVVERGRTEITFSIEGTCNPYKRNITADAGADWLWDTFDFETDTIYDTPTGVISL</sequence>
<name>A0A8S5N5U1_9CAUD</name>
<dbReference type="EMBL" id="BK015067">
    <property type="protein sequence ID" value="DAD89672.1"/>
    <property type="molecule type" value="Genomic_DNA"/>
</dbReference>
<evidence type="ECO:0000313" key="1">
    <source>
        <dbReference type="EMBL" id="DAD89672.1"/>
    </source>
</evidence>
<proteinExistence type="predicted"/>
<accession>A0A8S5N5U1</accession>
<organism evidence="1">
    <name type="scientific">Caudovirales sp. ctXjW8</name>
    <dbReference type="NCBI Taxonomy" id="2826779"/>
    <lineage>
        <taxon>Viruses</taxon>
        <taxon>Duplodnaviria</taxon>
        <taxon>Heunggongvirae</taxon>
        <taxon>Uroviricota</taxon>
        <taxon>Caudoviricetes</taxon>
    </lineage>
</organism>
<dbReference type="Gene3D" id="2.40.30.200">
    <property type="match status" value="1"/>
</dbReference>